<dbReference type="GO" id="GO:0005576">
    <property type="term" value="C:extracellular region"/>
    <property type="evidence" value="ECO:0007669"/>
    <property type="project" value="UniProtKB-SubCell"/>
</dbReference>
<gene>
    <name evidence="10" type="ORF">TBRA_LOCUS7120</name>
</gene>
<feature type="compositionally biased region" description="Basic and acidic residues" evidence="8">
    <location>
        <begin position="125"/>
        <end position="138"/>
    </location>
</feature>
<feature type="compositionally biased region" description="Basic and acidic residues" evidence="8">
    <location>
        <begin position="563"/>
        <end position="573"/>
    </location>
</feature>
<evidence type="ECO:0000256" key="7">
    <source>
        <dbReference type="RuleBase" id="RU363034"/>
    </source>
</evidence>
<proteinExistence type="inferred from homology"/>
<organism evidence="10 11">
    <name type="scientific">Trichogramma brassicae</name>
    <dbReference type="NCBI Taxonomy" id="86971"/>
    <lineage>
        <taxon>Eukaryota</taxon>
        <taxon>Metazoa</taxon>
        <taxon>Ecdysozoa</taxon>
        <taxon>Arthropoda</taxon>
        <taxon>Hexapoda</taxon>
        <taxon>Insecta</taxon>
        <taxon>Pterygota</taxon>
        <taxon>Neoptera</taxon>
        <taxon>Endopterygota</taxon>
        <taxon>Hymenoptera</taxon>
        <taxon>Apocrita</taxon>
        <taxon>Proctotrupomorpha</taxon>
        <taxon>Chalcidoidea</taxon>
        <taxon>Trichogrammatidae</taxon>
        <taxon>Trichogramma</taxon>
    </lineage>
</organism>
<dbReference type="SMART" id="SM00020">
    <property type="entry name" value="Tryp_SPc"/>
    <property type="match status" value="1"/>
</dbReference>
<dbReference type="GO" id="GO:0004252">
    <property type="term" value="F:serine-type endopeptidase activity"/>
    <property type="evidence" value="ECO:0007669"/>
    <property type="project" value="InterPro"/>
</dbReference>
<dbReference type="PROSITE" id="PS00135">
    <property type="entry name" value="TRYPSIN_SER"/>
    <property type="match status" value="1"/>
</dbReference>
<dbReference type="FunFam" id="2.40.10.10:FF:000068">
    <property type="entry name" value="transmembrane protease serine 2"/>
    <property type="match status" value="1"/>
</dbReference>
<evidence type="ECO:0000256" key="3">
    <source>
        <dbReference type="ARBA" id="ARBA00022670"/>
    </source>
</evidence>
<dbReference type="InterPro" id="IPR043504">
    <property type="entry name" value="Peptidase_S1_PA_chymotrypsin"/>
</dbReference>
<keyword evidence="6" id="KW-1015">Disulfide bond</keyword>
<dbReference type="Gene3D" id="2.40.10.10">
    <property type="entry name" value="Trypsin-like serine proteases"/>
    <property type="match status" value="2"/>
</dbReference>
<dbReference type="Proteomes" id="UP000479190">
    <property type="component" value="Unassembled WGS sequence"/>
</dbReference>
<protein>
    <recommendedName>
        <fullName evidence="9">Peptidase S1 domain-containing protein</fullName>
    </recommendedName>
</protein>
<dbReference type="PANTHER" id="PTHR24276:SF91">
    <property type="entry name" value="AT26814P-RELATED"/>
    <property type="match status" value="1"/>
</dbReference>
<dbReference type="InterPro" id="IPR001254">
    <property type="entry name" value="Trypsin_dom"/>
</dbReference>
<feature type="region of interest" description="Disordered" evidence="8">
    <location>
        <begin position="527"/>
        <end position="652"/>
    </location>
</feature>
<feature type="compositionally biased region" description="Basic residues" evidence="8">
    <location>
        <begin position="527"/>
        <end position="540"/>
    </location>
</feature>
<dbReference type="InterPro" id="IPR033116">
    <property type="entry name" value="TRYPSIN_SER"/>
</dbReference>
<evidence type="ECO:0000259" key="9">
    <source>
        <dbReference type="PROSITE" id="PS50240"/>
    </source>
</evidence>
<evidence type="ECO:0000256" key="1">
    <source>
        <dbReference type="ARBA" id="ARBA00004239"/>
    </source>
</evidence>
<evidence type="ECO:0000256" key="8">
    <source>
        <dbReference type="SAM" id="MobiDB-lite"/>
    </source>
</evidence>
<feature type="region of interest" description="Disordered" evidence="8">
    <location>
        <begin position="118"/>
        <end position="142"/>
    </location>
</feature>
<evidence type="ECO:0000256" key="6">
    <source>
        <dbReference type="ARBA" id="ARBA00023157"/>
    </source>
</evidence>
<feature type="compositionally biased region" description="Basic and acidic residues" evidence="8">
    <location>
        <begin position="622"/>
        <end position="634"/>
    </location>
</feature>
<dbReference type="InterPro" id="IPR001314">
    <property type="entry name" value="Peptidase_S1A"/>
</dbReference>
<keyword evidence="5 7" id="KW-0720">Serine protease</keyword>
<comment type="similarity">
    <text evidence="2">Belongs to the peptidase S1 family.</text>
</comment>
<feature type="compositionally biased region" description="Basic residues" evidence="8">
    <location>
        <begin position="796"/>
        <end position="806"/>
    </location>
</feature>
<dbReference type="AlphaFoldDB" id="A0A6H5IF86"/>
<dbReference type="InterPro" id="IPR018114">
    <property type="entry name" value="TRYPSIN_HIS"/>
</dbReference>
<dbReference type="EMBL" id="CADCXV010000776">
    <property type="protein sequence ID" value="CAB0035222.1"/>
    <property type="molecule type" value="Genomic_DNA"/>
</dbReference>
<dbReference type="CDD" id="cd00190">
    <property type="entry name" value="Tryp_SPc"/>
    <property type="match status" value="1"/>
</dbReference>
<dbReference type="InterPro" id="IPR050430">
    <property type="entry name" value="Peptidase_S1"/>
</dbReference>
<dbReference type="PROSITE" id="PS00134">
    <property type="entry name" value="TRYPSIN_HIS"/>
    <property type="match status" value="1"/>
</dbReference>
<comment type="subcellular location">
    <subcellularLocation>
        <location evidence="1">Secreted</location>
        <location evidence="1">Extracellular space</location>
    </subcellularLocation>
</comment>
<accession>A0A6H5IF86</accession>
<reference evidence="10 11" key="1">
    <citation type="submission" date="2020-02" db="EMBL/GenBank/DDBJ databases">
        <authorList>
            <person name="Ferguson B K."/>
        </authorList>
    </citation>
    <scope>NUCLEOTIDE SEQUENCE [LARGE SCALE GENOMIC DNA]</scope>
</reference>
<dbReference type="FunFam" id="2.40.10.10:FF:000036">
    <property type="entry name" value="Trypsin beta"/>
    <property type="match status" value="1"/>
</dbReference>
<keyword evidence="3 7" id="KW-0645">Protease</keyword>
<feature type="compositionally biased region" description="Basic and acidic residues" evidence="8">
    <location>
        <begin position="728"/>
        <end position="742"/>
    </location>
</feature>
<feature type="domain" description="Peptidase S1" evidence="9">
    <location>
        <begin position="196"/>
        <end position="429"/>
    </location>
</feature>
<dbReference type="PROSITE" id="PS50240">
    <property type="entry name" value="TRYPSIN_DOM"/>
    <property type="match status" value="1"/>
</dbReference>
<dbReference type="InterPro" id="IPR009003">
    <property type="entry name" value="Peptidase_S1_PA"/>
</dbReference>
<name>A0A6H5IF86_9HYME</name>
<evidence type="ECO:0000256" key="5">
    <source>
        <dbReference type="ARBA" id="ARBA00022825"/>
    </source>
</evidence>
<dbReference type="SUPFAM" id="SSF50494">
    <property type="entry name" value="Trypsin-like serine proteases"/>
    <property type="match status" value="1"/>
</dbReference>
<sequence length="1041" mass="118279">MRRIVPNASGGVPVCSPRPRPPRIDHAQIIRVCVRIHLYTCIRRRDHRHGKRSATGCLRAAPLFHLLRVSCARARPSTWTYIDDAQQLLPSPQPPPTRTHTRVHTRLLSLSRERAPSPIITTRPDSIHPKRSERRDQGSEGVHPELCTLPWQPILPLLQLQNGIVQLRREPDPRPGNVCRTRRRWHLLDHVKEDLILKSLVVLLCVEVEDFPYQVSIQSRNSHSCGGSIIGPQWILTAGHCVSDYYLSQTTVRAGTSFVESGGSVHRIQKFARHRRFRMYGGGAPEGDIALLKLRDPIVFDDKRRPIEMFGADEQVEPEATGIVSGWGQTRAAWKPNQLQAVLVPMIGKELCSELYRERVGPLPTGEICSLVYGRGGRDACHGDSGGPLAIGGRLAGVVSWGDGCGQPYRPGVYTEVAFYRNWIEQPRDIDTIVKLEGSAEKLFDLPPFEYIVHEDRQKCAQPLPHWRSTFSRIERHLNFNRLFFIHLFFLHYQQVLRTSNMIAATRLRLYFYIYESTRGTITAPIARRRRHKARRHGRLVSRALRPGSGPAHLVGASQGQPVRDREHPRDAAAHGQLRGPSPDLPDRRRRPHRPQQLGPLPIGLRRGGVVSRPLRLQHLPTESRLDRKARQDRPVPGQLRGRPSRARGRLESRSRLLRQWLGHRLVEISRRPSGSRRPGPQPHDRHRAGSAPALPSDLDQPRAVRRLSVRRSADTLRPVRRQGQSANERHRAELGQRRLDGRAQSARRRGDSAAHGALQQSEVPHVQGDAGAPDGPPRQDHGRARARPQVLQRAARSHRQRQRDRRRVLRVLRLRQCAKSSQCGCEETQASRLAVRQQMYLQACIKNLIPVVIGTLNIHGGDPDCKLQTREADSSTKLFKNTIALRFPQASRPTGHRIQKKRPDLIDFAVAKGIKHKFRACSSLDLTSDHSPVTIVIDTPLKSTLRTKQKTNWTKFKEIVQKKVHCNMPLRTAENLERSVEEFNTILRLAVTEATTTTAVTLNHSPLPNIIKEKIKEKRKLRKEWQNSRNIVTKRKLNKQ</sequence>
<feature type="region of interest" description="Disordered" evidence="8">
    <location>
        <begin position="669"/>
        <end position="806"/>
    </location>
</feature>
<keyword evidence="4 7" id="KW-0378">Hydrolase</keyword>
<evidence type="ECO:0000313" key="10">
    <source>
        <dbReference type="EMBL" id="CAB0035222.1"/>
    </source>
</evidence>
<feature type="compositionally biased region" description="Low complexity" evidence="8">
    <location>
        <begin position="595"/>
        <end position="609"/>
    </location>
</feature>
<evidence type="ECO:0000256" key="2">
    <source>
        <dbReference type="ARBA" id="ARBA00007664"/>
    </source>
</evidence>
<dbReference type="GO" id="GO:0006508">
    <property type="term" value="P:proteolysis"/>
    <property type="evidence" value="ECO:0007669"/>
    <property type="project" value="UniProtKB-KW"/>
</dbReference>
<evidence type="ECO:0000313" key="11">
    <source>
        <dbReference type="Proteomes" id="UP000479190"/>
    </source>
</evidence>
<dbReference type="PRINTS" id="PR00722">
    <property type="entry name" value="CHYMOTRYPSIN"/>
</dbReference>
<keyword evidence="11" id="KW-1185">Reference proteome</keyword>
<dbReference type="PANTHER" id="PTHR24276">
    <property type="entry name" value="POLYSERASE-RELATED"/>
    <property type="match status" value="1"/>
</dbReference>
<dbReference type="Pfam" id="PF00089">
    <property type="entry name" value="Trypsin"/>
    <property type="match status" value="1"/>
</dbReference>
<evidence type="ECO:0000256" key="4">
    <source>
        <dbReference type="ARBA" id="ARBA00022801"/>
    </source>
</evidence>
<dbReference type="OrthoDB" id="6376138at2759"/>